<comment type="similarity">
    <text evidence="2">Belongs to the methyl-accepting chemotaxis (MCP) protein family.</text>
</comment>
<dbReference type="InterPro" id="IPR004089">
    <property type="entry name" value="MCPsignal_dom"/>
</dbReference>
<dbReference type="SMART" id="SM00283">
    <property type="entry name" value="MA"/>
    <property type="match status" value="1"/>
</dbReference>
<feature type="region of interest" description="Disordered" evidence="5">
    <location>
        <begin position="293"/>
        <end position="316"/>
    </location>
</feature>
<evidence type="ECO:0000256" key="3">
    <source>
        <dbReference type="PROSITE-ProRule" id="PRU00284"/>
    </source>
</evidence>
<evidence type="ECO:0000256" key="2">
    <source>
        <dbReference type="ARBA" id="ARBA00029447"/>
    </source>
</evidence>
<dbReference type="GO" id="GO:0007165">
    <property type="term" value="P:signal transduction"/>
    <property type="evidence" value="ECO:0007669"/>
    <property type="project" value="UniProtKB-KW"/>
</dbReference>
<dbReference type="SUPFAM" id="SSF58104">
    <property type="entry name" value="Methyl-accepting chemotaxis protein (MCP) signaling domain"/>
    <property type="match status" value="1"/>
</dbReference>
<evidence type="ECO:0000256" key="4">
    <source>
        <dbReference type="SAM" id="Coils"/>
    </source>
</evidence>
<dbReference type="InterPro" id="IPR012292">
    <property type="entry name" value="Globin/Proto"/>
</dbReference>
<dbReference type="Proteomes" id="UP001596481">
    <property type="component" value="Unassembled WGS sequence"/>
</dbReference>
<dbReference type="RefSeq" id="WP_390222958.1">
    <property type="nucleotide sequence ID" value="NZ_JBHTAA010000005.1"/>
</dbReference>
<dbReference type="CDD" id="cd11386">
    <property type="entry name" value="MCP_signal"/>
    <property type="match status" value="1"/>
</dbReference>
<dbReference type="InterPro" id="IPR039379">
    <property type="entry name" value="Protoglobin_sensor_dom"/>
</dbReference>
<dbReference type="Pfam" id="PF00015">
    <property type="entry name" value="MCPsignal"/>
    <property type="match status" value="1"/>
</dbReference>
<dbReference type="InterPro" id="IPR004090">
    <property type="entry name" value="Chemotax_Me-accpt_rcpt"/>
</dbReference>
<dbReference type="Pfam" id="PF11563">
    <property type="entry name" value="Protoglobin"/>
    <property type="match status" value="1"/>
</dbReference>
<keyword evidence="9" id="KW-1185">Reference proteome</keyword>
<dbReference type="Gene3D" id="1.10.287.950">
    <property type="entry name" value="Methyl-accepting chemotaxis protein"/>
    <property type="match status" value="1"/>
</dbReference>
<evidence type="ECO:0000256" key="1">
    <source>
        <dbReference type="ARBA" id="ARBA00023224"/>
    </source>
</evidence>
<feature type="coiled-coil region" evidence="4">
    <location>
        <begin position="384"/>
        <end position="418"/>
    </location>
</feature>
<dbReference type="PANTHER" id="PTHR32089:SF112">
    <property type="entry name" value="LYSOZYME-LIKE PROTEIN-RELATED"/>
    <property type="match status" value="1"/>
</dbReference>
<dbReference type="InterPro" id="IPR044398">
    <property type="entry name" value="Globin-sensor_dom"/>
</dbReference>
<comment type="caution">
    <text evidence="8">The sequence shown here is derived from an EMBL/GenBank/DDBJ whole genome shotgun (WGS) entry which is preliminary data.</text>
</comment>
<dbReference type="Gene3D" id="1.10.490.10">
    <property type="entry name" value="Globins"/>
    <property type="match status" value="1"/>
</dbReference>
<reference evidence="8 9" key="1">
    <citation type="journal article" date="2019" name="Int. J. Syst. Evol. Microbiol.">
        <title>The Global Catalogue of Microorganisms (GCM) 10K type strain sequencing project: providing services to taxonomists for standard genome sequencing and annotation.</title>
        <authorList>
            <consortium name="The Broad Institute Genomics Platform"/>
            <consortium name="The Broad Institute Genome Sequencing Center for Infectious Disease"/>
            <person name="Wu L."/>
            <person name="Ma J."/>
        </authorList>
    </citation>
    <scope>NUCLEOTIDE SEQUENCE [LARGE SCALE GENOMIC DNA]</scope>
    <source>
        <strain evidence="8 9">DSM 29988</strain>
    </source>
</reference>
<organism evidence="8 9">
    <name type="scientific">Haloferax namakaokahaiae</name>
    <dbReference type="NCBI Taxonomy" id="1748331"/>
    <lineage>
        <taxon>Archaea</taxon>
        <taxon>Methanobacteriati</taxon>
        <taxon>Methanobacteriota</taxon>
        <taxon>Stenosarchaea group</taxon>
        <taxon>Halobacteria</taxon>
        <taxon>Halobacteriales</taxon>
        <taxon>Haloferacaceae</taxon>
        <taxon>Haloferax</taxon>
    </lineage>
</organism>
<feature type="region of interest" description="Disordered" evidence="5">
    <location>
        <begin position="507"/>
        <end position="574"/>
    </location>
</feature>
<dbReference type="CDD" id="cd01068">
    <property type="entry name" value="globin_sensor"/>
    <property type="match status" value="1"/>
</dbReference>
<feature type="compositionally biased region" description="Basic and acidic residues" evidence="5">
    <location>
        <begin position="534"/>
        <end position="547"/>
    </location>
</feature>
<keyword evidence="1 3" id="KW-0807">Transducer</keyword>
<accession>A0ABD5ZFA0</accession>
<feature type="domain" description="Methyl-accepting transducer" evidence="6">
    <location>
        <begin position="243"/>
        <end position="479"/>
    </location>
</feature>
<evidence type="ECO:0000313" key="8">
    <source>
        <dbReference type="EMBL" id="MFC7203620.1"/>
    </source>
</evidence>
<dbReference type="InterPro" id="IPR009050">
    <property type="entry name" value="Globin-like_sf"/>
</dbReference>
<dbReference type="AlphaFoldDB" id="A0ABD5ZFA0"/>
<feature type="coiled-coil region" evidence="4">
    <location>
        <begin position="328"/>
        <end position="358"/>
    </location>
</feature>
<evidence type="ECO:0000256" key="5">
    <source>
        <dbReference type="SAM" id="MobiDB-lite"/>
    </source>
</evidence>
<evidence type="ECO:0000259" key="6">
    <source>
        <dbReference type="PROSITE" id="PS50111"/>
    </source>
</evidence>
<dbReference type="PROSITE" id="PS51153">
    <property type="entry name" value="RPW8"/>
    <property type="match status" value="1"/>
</dbReference>
<gene>
    <name evidence="8" type="ORF">ACFQJC_08845</name>
</gene>
<sequence>MTDAAGQVTADMRAGVDGRKLLSALNIDAEEIRRRKSFVRLTDADEERLEALEPMFDDAADDLAEDFYDHLGDHSDAMAFVGRTSKTLDILKADQATYLRELTRGEYDDDYFAKRARIGKIHDMIDLGPKYYLGAYVTHYEGLFRAIGEQAKAEFADGQAEGNDGVFGGLLGRVRPSGSNTENAVDEAVEYVIDHMLPVMKLLSLDQQVAMETYIHSYSEAARQEAARRRRLANEVESDLQAPIEEVLEQSQVITDRTDDIKDIAQTQADDMETVSMEVSDMSATVEEIAATAEEVERTSADAASRAAEGEDAADEAIDVMQDVSSSAERASDDVQRLHDQIEEIDEVLEAINDIAEQTNLLALNASIEAARAGEAGDGFAVVASEVKNLAEESQARAAEVEETVDNIQSEAKETIESLSQTTGRLHDGIDRGEDVMRSLTDISAAVEQASAGIGEVASATDEQAVSAEQIADMVDRANVHANDVSEQITDISDANRAQNDRVLGIRESVQRLGGNDDARATNAKRPVSSSPDAAREVTSEDYRDVPSDVTPSAEALENVSFDQLANDGGAETE</sequence>
<name>A0ABD5ZFA0_9EURY</name>
<dbReference type="InterPro" id="IPR008808">
    <property type="entry name" value="Powdery_mildew-R_dom"/>
</dbReference>
<dbReference type="PROSITE" id="PS50111">
    <property type="entry name" value="CHEMOTAXIS_TRANSDUC_2"/>
    <property type="match status" value="1"/>
</dbReference>
<dbReference type="SUPFAM" id="SSF46458">
    <property type="entry name" value="Globin-like"/>
    <property type="match status" value="1"/>
</dbReference>
<proteinExistence type="inferred from homology"/>
<keyword evidence="4" id="KW-0175">Coiled coil</keyword>
<evidence type="ECO:0000259" key="7">
    <source>
        <dbReference type="PROSITE" id="PS51153"/>
    </source>
</evidence>
<feature type="domain" description="RPW8" evidence="7">
    <location>
        <begin position="242"/>
        <end position="391"/>
    </location>
</feature>
<dbReference type="PANTHER" id="PTHR32089">
    <property type="entry name" value="METHYL-ACCEPTING CHEMOTAXIS PROTEIN MCPB"/>
    <property type="match status" value="1"/>
</dbReference>
<protein>
    <submittedName>
        <fullName evidence="8">Globin-coupled sensor protein</fullName>
    </submittedName>
</protein>
<dbReference type="EMBL" id="JBHTAA010000005">
    <property type="protein sequence ID" value="MFC7203620.1"/>
    <property type="molecule type" value="Genomic_DNA"/>
</dbReference>
<evidence type="ECO:0000313" key="9">
    <source>
        <dbReference type="Proteomes" id="UP001596481"/>
    </source>
</evidence>
<dbReference type="PRINTS" id="PR00260">
    <property type="entry name" value="CHEMTRNSDUCR"/>
</dbReference>